<comment type="caution">
    <text evidence="2">The sequence shown here is derived from an EMBL/GenBank/DDBJ whole genome shotgun (WGS) entry which is preliminary data.</text>
</comment>
<dbReference type="Proteomes" id="UP001152795">
    <property type="component" value="Unassembled WGS sequence"/>
</dbReference>
<proteinExistence type="predicted"/>
<sequence length="154" mass="17431">MDELVQLSLRPESVNDATVDPSTNGDIKQSREVHGNENDVNRLNIQVEETMETPGDVEETPAQPVRPQRQRQPPLRFGYNAPGCPTGVFPFIWQDPNVGLVQIRDPWFGPPWIGPIQPPMISVPWMSPIQNPMFHAQVMQPMISPPPFGYYPTY</sequence>
<feature type="compositionally biased region" description="Low complexity" evidence="1">
    <location>
        <begin position="63"/>
        <end position="76"/>
    </location>
</feature>
<feature type="compositionally biased region" description="Basic and acidic residues" evidence="1">
    <location>
        <begin position="28"/>
        <end position="40"/>
    </location>
</feature>
<accession>A0A7D9ME37</accession>
<evidence type="ECO:0000256" key="1">
    <source>
        <dbReference type="SAM" id="MobiDB-lite"/>
    </source>
</evidence>
<gene>
    <name evidence="2" type="ORF">PACLA_8A001745</name>
</gene>
<keyword evidence="3" id="KW-1185">Reference proteome</keyword>
<evidence type="ECO:0000313" key="3">
    <source>
        <dbReference type="Proteomes" id="UP001152795"/>
    </source>
</evidence>
<evidence type="ECO:0000313" key="2">
    <source>
        <dbReference type="EMBL" id="CAB3988829.1"/>
    </source>
</evidence>
<name>A0A7D9ME37_PARCT</name>
<feature type="compositionally biased region" description="Acidic residues" evidence="1">
    <location>
        <begin position="49"/>
        <end position="59"/>
    </location>
</feature>
<feature type="region of interest" description="Disordered" evidence="1">
    <location>
        <begin position="1"/>
        <end position="79"/>
    </location>
</feature>
<reference evidence="2" key="1">
    <citation type="submission" date="2020-04" db="EMBL/GenBank/DDBJ databases">
        <authorList>
            <person name="Alioto T."/>
            <person name="Alioto T."/>
            <person name="Gomez Garrido J."/>
        </authorList>
    </citation>
    <scope>NUCLEOTIDE SEQUENCE</scope>
    <source>
        <strain evidence="2">A484AB</strain>
    </source>
</reference>
<dbReference type="AlphaFoldDB" id="A0A7D9ME37"/>
<dbReference type="EMBL" id="CACRXK020001390">
    <property type="protein sequence ID" value="CAB3988829.1"/>
    <property type="molecule type" value="Genomic_DNA"/>
</dbReference>
<protein>
    <submittedName>
        <fullName evidence="2">Uncharacterized protein</fullName>
    </submittedName>
</protein>
<organism evidence="2 3">
    <name type="scientific">Paramuricea clavata</name>
    <name type="common">Red gorgonian</name>
    <name type="synonym">Violescent sea-whip</name>
    <dbReference type="NCBI Taxonomy" id="317549"/>
    <lineage>
        <taxon>Eukaryota</taxon>
        <taxon>Metazoa</taxon>
        <taxon>Cnidaria</taxon>
        <taxon>Anthozoa</taxon>
        <taxon>Octocorallia</taxon>
        <taxon>Malacalcyonacea</taxon>
        <taxon>Plexauridae</taxon>
        <taxon>Paramuricea</taxon>
    </lineage>
</organism>